<reference evidence="2" key="1">
    <citation type="submission" date="2016-05" db="EMBL/GenBank/DDBJ databases">
        <authorList>
            <person name="Lavstsen T."/>
            <person name="Jespersen J.S."/>
        </authorList>
    </citation>
    <scope>NUCLEOTIDE SEQUENCE</scope>
    <source>
        <tissue evidence="2">Brain</tissue>
    </source>
</reference>
<name>A0A1A7YFM3_9TELE</name>
<evidence type="ECO:0000313" key="2">
    <source>
        <dbReference type="EMBL" id="SBP29023.1"/>
    </source>
</evidence>
<gene>
    <name evidence="2" type="primary">Nfu_g_1_017216</name>
</gene>
<reference evidence="2" key="2">
    <citation type="submission" date="2016-06" db="EMBL/GenBank/DDBJ databases">
        <title>The genome of a short-lived fish provides insights into sex chromosome evolution and the genetic control of aging.</title>
        <authorList>
            <person name="Reichwald K."/>
            <person name="Felder M."/>
            <person name="Petzold A."/>
            <person name="Koch P."/>
            <person name="Groth M."/>
            <person name="Platzer M."/>
        </authorList>
    </citation>
    <scope>NUCLEOTIDE SEQUENCE</scope>
    <source>
        <tissue evidence="2">Brain</tissue>
    </source>
</reference>
<evidence type="ECO:0000256" key="1">
    <source>
        <dbReference type="SAM" id="MobiDB-lite"/>
    </source>
</evidence>
<sequence>PQRLREEKRPGWRRICSSNENKRTLLTCRRTFLSLIVVPSNQHTSQKVNLPPDCRLISENTQPGTE</sequence>
<dbReference type="AlphaFoldDB" id="A0A1A7YFM3"/>
<feature type="non-terminal residue" evidence="2">
    <location>
        <position position="1"/>
    </location>
</feature>
<feature type="region of interest" description="Disordered" evidence="1">
    <location>
        <begin position="41"/>
        <end position="66"/>
    </location>
</feature>
<dbReference type="EMBL" id="HADX01006791">
    <property type="protein sequence ID" value="SBP29023.1"/>
    <property type="molecule type" value="Transcribed_RNA"/>
</dbReference>
<organism evidence="2">
    <name type="scientific">Iconisemion striatum</name>
    <dbReference type="NCBI Taxonomy" id="60296"/>
    <lineage>
        <taxon>Eukaryota</taxon>
        <taxon>Metazoa</taxon>
        <taxon>Chordata</taxon>
        <taxon>Craniata</taxon>
        <taxon>Vertebrata</taxon>
        <taxon>Euteleostomi</taxon>
        <taxon>Actinopterygii</taxon>
        <taxon>Neopterygii</taxon>
        <taxon>Teleostei</taxon>
        <taxon>Neoteleostei</taxon>
        <taxon>Acanthomorphata</taxon>
        <taxon>Ovalentaria</taxon>
        <taxon>Atherinomorphae</taxon>
        <taxon>Cyprinodontiformes</taxon>
        <taxon>Nothobranchiidae</taxon>
        <taxon>Iconisemion</taxon>
    </lineage>
</organism>
<accession>A0A1A7YFM3</accession>
<proteinExistence type="predicted"/>
<protein>
    <submittedName>
        <fullName evidence="2">Uncharacterized protein</fullName>
    </submittedName>
</protein>